<gene>
    <name evidence="4" type="ORF">J1605_000485</name>
</gene>
<dbReference type="AlphaFoldDB" id="A0AB34H2Z2"/>
<dbReference type="Pfam" id="PF06907">
    <property type="entry name" value="LXN"/>
    <property type="match status" value="1"/>
</dbReference>
<reference evidence="4 5" key="1">
    <citation type="submission" date="2022-11" db="EMBL/GenBank/DDBJ databases">
        <title>Whole genome sequence of Eschrichtius robustus ER-17-0199.</title>
        <authorList>
            <person name="Bruniche-Olsen A."/>
            <person name="Black A.N."/>
            <person name="Fields C.J."/>
            <person name="Walden K."/>
            <person name="Dewoody J.A."/>
        </authorList>
    </citation>
    <scope>NUCLEOTIDE SEQUENCE [LARGE SCALE GENOMIC DNA]</scope>
    <source>
        <strain evidence="4">ER-17-0199</strain>
        <tissue evidence="4">Blubber</tissue>
    </source>
</reference>
<evidence type="ECO:0000313" key="5">
    <source>
        <dbReference type="Proteomes" id="UP001159641"/>
    </source>
</evidence>
<dbReference type="Gene3D" id="3.10.450.10">
    <property type="match status" value="1"/>
</dbReference>
<feature type="chain" id="PRO_5044334124" description="Cystatin LXN-type domain-containing protein" evidence="2">
    <location>
        <begin position="37"/>
        <end position="159"/>
    </location>
</feature>
<evidence type="ECO:0000313" key="4">
    <source>
        <dbReference type="EMBL" id="KAJ8787142.1"/>
    </source>
</evidence>
<protein>
    <recommendedName>
        <fullName evidence="3">Cystatin LXN-type domain-containing protein</fullName>
    </recommendedName>
</protein>
<dbReference type="SUPFAM" id="SSF54403">
    <property type="entry name" value="Cystatin/monellin"/>
    <property type="match status" value="1"/>
</dbReference>
<dbReference type="Proteomes" id="UP001159641">
    <property type="component" value="Unassembled WGS sequence"/>
</dbReference>
<feature type="domain" description="Cystatin LXN-type" evidence="3">
    <location>
        <begin position="51"/>
        <end position="137"/>
    </location>
</feature>
<dbReference type="EMBL" id="JAIQCJ010001832">
    <property type="protein sequence ID" value="KAJ8787142.1"/>
    <property type="molecule type" value="Genomic_DNA"/>
</dbReference>
<sequence>MQLRRQPLPAPRPGDPYSAAPLLALLLLLALQGATAAPAGSGEPEDTGWRQDAELPGGLLSQAARAALHFFNFRASSPSALRVLAEVQEGRAWPCSGKIPRAAEQLSQCTTSTEPALWSPRATTIEARKPQLLKPTRLEPVLRSKRSHCNEKLVHHNEE</sequence>
<accession>A0AB34H2Z2</accession>
<evidence type="ECO:0000259" key="3">
    <source>
        <dbReference type="PROSITE" id="PS52033"/>
    </source>
</evidence>
<keyword evidence="1" id="KW-0646">Protease inhibitor</keyword>
<comment type="similarity">
    <text evidence="1">Belongs to the protease inhibitor I47 (latexin) family.</text>
</comment>
<evidence type="ECO:0000256" key="2">
    <source>
        <dbReference type="SAM" id="SignalP"/>
    </source>
</evidence>
<evidence type="ECO:0000256" key="1">
    <source>
        <dbReference type="PROSITE-ProRule" id="PRU01377"/>
    </source>
</evidence>
<dbReference type="InterPro" id="IPR049897">
    <property type="entry name" value="CYSTATIN_LXN"/>
</dbReference>
<feature type="signal peptide" evidence="2">
    <location>
        <begin position="1"/>
        <end position="36"/>
    </location>
</feature>
<comment type="caution">
    <text evidence="4">The sequence shown here is derived from an EMBL/GenBank/DDBJ whole genome shotgun (WGS) entry which is preliminary data.</text>
</comment>
<keyword evidence="2" id="KW-0732">Signal</keyword>
<organism evidence="4 5">
    <name type="scientific">Eschrichtius robustus</name>
    <name type="common">California gray whale</name>
    <name type="synonym">Eschrichtius gibbosus</name>
    <dbReference type="NCBI Taxonomy" id="9764"/>
    <lineage>
        <taxon>Eukaryota</taxon>
        <taxon>Metazoa</taxon>
        <taxon>Chordata</taxon>
        <taxon>Craniata</taxon>
        <taxon>Vertebrata</taxon>
        <taxon>Euteleostomi</taxon>
        <taxon>Mammalia</taxon>
        <taxon>Eutheria</taxon>
        <taxon>Laurasiatheria</taxon>
        <taxon>Artiodactyla</taxon>
        <taxon>Whippomorpha</taxon>
        <taxon>Cetacea</taxon>
        <taxon>Mysticeti</taxon>
        <taxon>Eschrichtiidae</taxon>
        <taxon>Eschrichtius</taxon>
    </lineage>
</organism>
<dbReference type="GO" id="GO:0008191">
    <property type="term" value="F:metalloendopeptidase inhibitor activity"/>
    <property type="evidence" value="ECO:0007669"/>
    <property type="project" value="UniProtKB-UniRule"/>
</dbReference>
<keyword evidence="5" id="KW-1185">Reference proteome</keyword>
<dbReference type="PROSITE" id="PS52033">
    <property type="entry name" value="CYSTATIN_LXN"/>
    <property type="match status" value="1"/>
</dbReference>
<proteinExistence type="inferred from homology"/>
<dbReference type="InterPro" id="IPR046350">
    <property type="entry name" value="Cystatin_sf"/>
</dbReference>
<name>A0AB34H2Z2_ESCRO</name>